<dbReference type="PANTHER" id="PTHR43558">
    <property type="entry name" value="REDUCTASE, PUTATIVE (AFU_ORTHOLOGUE AFUA_3G10540)-RELATED"/>
    <property type="match status" value="1"/>
</dbReference>
<sequence>MYRRRRDPRRTKTPPETIPQQVPLTDPHGVDALELYLLDRHLSSTSFSSTLSDRNEIVHQHNQFQDHHDDETHEGKDDHDTDSKIPKRMESSSFKDDHCNNKTMVVDEFLDRIKEEENDLSMKQVIEKFEKLKCGIHESPSSIGNSVNSQIINETLKSSIKKKLQDRVFRVSVGGQVFHVPASILSFDVDLENSEGCDRDLLTTLCEQEFNSMEEQEENPLSSSNNRFIIEKEKGCIKIQREATYFPYILAYLRLRRDWKYIQAQVLGGEEKTMERTNTTTGTDDSKNYPFYCFSENRFDGPRRLRKQLEEKFGTCQIDHDLMKKYYVNEYILKATMFSCPSIKLLNSIREEAEFYCIPSLASYLETKIKSLFNPFDLNYQQQRDTDQNSQSFSLTMGISSQLGATPLSAVETTVLTPQMVDRIDTEYLAKLLPPRKNVDSQQQFLQQFTQASVQFIINQSSITLLISSLLRFKQSKFLPLALSAAMKQMKHGGDSALPPVVTLVGNIEILYMLKFIKYGKIEREEITWSQEHETLVNETCKEYNLPEFFQYIHYCYVTDDHLRELIGETNWKMREEEESLREAFVILRENPKLFEESKKILINVFDHLESFSPAPTIEVPESSLLFNFENPFNSFNGRHNALSRPEIVTCREEFIYNFNLFTNNLLKGLDYSNVCLAGGSILCTMLRAPTNQKICEHKVQAHRAFSYRDLEFDKLDPYVKKLQIYKKEAIDDPNENMKFYYERYNSKHSYRTSDVDMFLYDLTKEQAFEKIKHIIQVIRKNTDDDQVFLIRSGQSITIRTSYSIRSFQIILRLYSSIEEVLCGFDVDSCCFAFDGTHVFTTPRGRRSIIYRYNMVDTSRQSYTYEKRLYKYACRGFRIYVPNYNRNYVKREGLLHPVQEKYYLKVQRIPAPSVLNCRGLAFLLLQERRHYSSIYSNFAFASPKSFHNKMDRKLKDKEKDKNLFKHDSDYSSEKSVINTERLNSQGMALRYQSREKLFLEGKFPKHCHFDAVYGVNDVEKILHAQEHLPLQFVTINPGRQDKIGSFHPHNRNFYEDAYLPYHIILEKRMNDKEGQKKGDFALVPHYWIKDKYEHVWYWESEDEQKMVEEEYQKFVSEGKTSTWSDCGINFVNWRKYGKAEVARDLVFEYLV</sequence>
<dbReference type="Proteomes" id="UP000444721">
    <property type="component" value="Unassembled WGS sequence"/>
</dbReference>
<dbReference type="PANTHER" id="PTHR43558:SF6">
    <property type="entry name" value="REDUCTASE, PUTATIVE (AFU_ORTHOLOGUE AFUA_3G10540)-RELATED"/>
    <property type="match status" value="1"/>
</dbReference>
<feature type="compositionally biased region" description="Basic residues" evidence="1">
    <location>
        <begin position="1"/>
        <end position="12"/>
    </location>
</feature>
<dbReference type="RefSeq" id="XP_044558973.1">
    <property type="nucleotide sequence ID" value="XM_044710552.1"/>
</dbReference>
<comment type="caution">
    <text evidence="2">The sequence shown here is derived from an EMBL/GenBank/DDBJ whole genome shotgun (WGS) entry which is preliminary data.</text>
</comment>
<dbReference type="VEuPathDB" id="AmoebaDB:NF0005080"/>
<evidence type="ECO:0008006" key="4">
    <source>
        <dbReference type="Google" id="ProtNLM"/>
    </source>
</evidence>
<evidence type="ECO:0000313" key="3">
    <source>
        <dbReference type="Proteomes" id="UP000444721"/>
    </source>
</evidence>
<evidence type="ECO:0000256" key="1">
    <source>
        <dbReference type="SAM" id="MobiDB-lite"/>
    </source>
</evidence>
<dbReference type="EMBL" id="VFQX01000053">
    <property type="protein sequence ID" value="KAF0974260.1"/>
    <property type="molecule type" value="Genomic_DNA"/>
</dbReference>
<dbReference type="GeneID" id="68114088"/>
<organism evidence="2 3">
    <name type="scientific">Naegleria fowleri</name>
    <name type="common">Brain eating amoeba</name>
    <dbReference type="NCBI Taxonomy" id="5763"/>
    <lineage>
        <taxon>Eukaryota</taxon>
        <taxon>Discoba</taxon>
        <taxon>Heterolobosea</taxon>
        <taxon>Tetramitia</taxon>
        <taxon>Eutetramitia</taxon>
        <taxon>Vahlkampfiidae</taxon>
        <taxon>Naegleria</taxon>
    </lineage>
</organism>
<dbReference type="InterPro" id="IPR011333">
    <property type="entry name" value="SKP1/BTB/POZ_sf"/>
</dbReference>
<keyword evidence="3" id="KW-1185">Reference proteome</keyword>
<proteinExistence type="predicted"/>
<dbReference type="VEuPathDB" id="AmoebaDB:NfTy_065420"/>
<gene>
    <name evidence="2" type="ORF">FDP41_006870</name>
</gene>
<accession>A0A6A5BJR6</accession>
<feature type="region of interest" description="Disordered" evidence="1">
    <location>
        <begin position="62"/>
        <end position="97"/>
    </location>
</feature>
<reference evidence="2 3" key="1">
    <citation type="journal article" date="2019" name="Sci. Rep.">
        <title>Nanopore sequencing improves the draft genome of the human pathogenic amoeba Naegleria fowleri.</title>
        <authorList>
            <person name="Liechti N."/>
            <person name="Schurch N."/>
            <person name="Bruggmann R."/>
            <person name="Wittwer M."/>
        </authorList>
    </citation>
    <scope>NUCLEOTIDE SEQUENCE [LARGE SCALE GENOMIC DNA]</scope>
    <source>
        <strain evidence="2 3">ATCC 30894</strain>
    </source>
</reference>
<dbReference type="VEuPathDB" id="AmoebaDB:NF0044450"/>
<dbReference type="OrthoDB" id="539213at2759"/>
<feature type="region of interest" description="Disordered" evidence="1">
    <location>
        <begin position="1"/>
        <end position="26"/>
    </location>
</feature>
<dbReference type="Gene3D" id="3.30.710.10">
    <property type="entry name" value="Potassium Channel Kv1.1, Chain A"/>
    <property type="match status" value="1"/>
</dbReference>
<evidence type="ECO:0000313" key="2">
    <source>
        <dbReference type="EMBL" id="KAF0974260.1"/>
    </source>
</evidence>
<dbReference type="VEuPathDB" id="AmoebaDB:FDP41_006870"/>
<protein>
    <recommendedName>
        <fullName evidence="4">BTB domain-containing protein</fullName>
    </recommendedName>
</protein>
<dbReference type="InterPro" id="IPR053354">
    <property type="entry name" value="MGDG_epimerase"/>
</dbReference>
<dbReference type="AlphaFoldDB" id="A0A6A5BJR6"/>
<name>A0A6A5BJR6_NAEFO</name>